<gene>
    <name evidence="1" type="ORF">C7K08_14480</name>
</gene>
<dbReference type="Proteomes" id="UP000240206">
    <property type="component" value="Unassembled WGS sequence"/>
</dbReference>
<dbReference type="AlphaFoldDB" id="A0A2P7EAE4"/>
<evidence type="ECO:0000313" key="2">
    <source>
        <dbReference type="Proteomes" id="UP000240206"/>
    </source>
</evidence>
<dbReference type="InterPro" id="IPR013406">
    <property type="entry name" value="CHP02574_addiction_mod"/>
</dbReference>
<dbReference type="STRING" id="1910958.BTM30_02740"/>
<dbReference type="Pfam" id="PF09720">
    <property type="entry name" value="Unstab_antitox"/>
    <property type="match status" value="1"/>
</dbReference>
<reference evidence="2" key="1">
    <citation type="submission" date="2018-03" db="EMBL/GenBank/DDBJ databases">
        <title>Ecological and genomic features of two cosmopolitan and abundant freshwater picocyanobacteria.</title>
        <authorList>
            <person name="Cabello-Yeves P.J."/>
            <person name="Picazo A."/>
            <person name="Camacho A."/>
            <person name="Callieri C."/>
            <person name="Rosselli R."/>
            <person name="Roda-Garcia J."/>
            <person name="Coutinho F.H."/>
            <person name="Rodriguez-Valera F."/>
        </authorList>
    </citation>
    <scope>NUCLEOTIDE SEQUENCE [LARGE SCALE GENOMIC DNA]</scope>
    <source>
        <strain evidence="2">Tous</strain>
    </source>
</reference>
<protein>
    <submittedName>
        <fullName evidence="1">Addiction module protein</fullName>
    </submittedName>
</protein>
<sequence>MAATPITDLLQLPMAERVALAMALWDSLDEEGRSYALPLDVELCAELDRRLAAHLQNPTAAISWEQVYDQLGLG</sequence>
<evidence type="ECO:0000313" key="1">
    <source>
        <dbReference type="EMBL" id="PSI00192.1"/>
    </source>
</evidence>
<accession>A0A2P7EAE4</accession>
<keyword evidence="2" id="KW-1185">Reference proteome</keyword>
<proteinExistence type="predicted"/>
<dbReference type="NCBIfam" id="TIGR02574">
    <property type="entry name" value="stabl_TIGR02574"/>
    <property type="match status" value="1"/>
</dbReference>
<dbReference type="RefSeq" id="WP_106501178.1">
    <property type="nucleotide sequence ID" value="NZ_PXVC01000225.1"/>
</dbReference>
<name>A0A2P7EAE4_9SYNE</name>
<organism evidence="1 2">
    <name type="scientific">Synechococcus lacustris str. Tous</name>
    <dbReference type="NCBI Taxonomy" id="1910958"/>
    <lineage>
        <taxon>Bacteria</taxon>
        <taxon>Bacillati</taxon>
        <taxon>Cyanobacteriota</taxon>
        <taxon>Cyanophyceae</taxon>
        <taxon>Synechococcales</taxon>
        <taxon>Synechococcaceae</taxon>
        <taxon>Synechococcus</taxon>
    </lineage>
</organism>
<comment type="caution">
    <text evidence="1">The sequence shown here is derived from an EMBL/GenBank/DDBJ whole genome shotgun (WGS) entry which is preliminary data.</text>
</comment>
<dbReference type="EMBL" id="PXVC01000225">
    <property type="protein sequence ID" value="PSI00192.1"/>
    <property type="molecule type" value="Genomic_DNA"/>
</dbReference>